<accession>A0ABY7DQJ9</accession>
<dbReference type="Gene3D" id="3.30.420.40">
    <property type="match status" value="3"/>
</dbReference>
<dbReference type="SUPFAM" id="SSF53067">
    <property type="entry name" value="Actin-like ATPase domain"/>
    <property type="match status" value="1"/>
</dbReference>
<dbReference type="PANTHER" id="PTHR14187">
    <property type="entry name" value="ALPHA KINASE/ELONGATION FACTOR 2 KINASE"/>
    <property type="match status" value="1"/>
</dbReference>
<organism evidence="2 3">
    <name type="scientific">Mya arenaria</name>
    <name type="common">Soft-shell clam</name>
    <dbReference type="NCBI Taxonomy" id="6604"/>
    <lineage>
        <taxon>Eukaryota</taxon>
        <taxon>Metazoa</taxon>
        <taxon>Spiralia</taxon>
        <taxon>Lophotrochozoa</taxon>
        <taxon>Mollusca</taxon>
        <taxon>Bivalvia</taxon>
        <taxon>Autobranchia</taxon>
        <taxon>Heteroconchia</taxon>
        <taxon>Euheterodonta</taxon>
        <taxon>Imparidentia</taxon>
        <taxon>Neoheterodontei</taxon>
        <taxon>Myida</taxon>
        <taxon>Myoidea</taxon>
        <taxon>Myidae</taxon>
        <taxon>Mya</taxon>
    </lineage>
</organism>
<feature type="region of interest" description="Disordered" evidence="1">
    <location>
        <begin position="1"/>
        <end position="21"/>
    </location>
</feature>
<name>A0ABY7DQJ9_MYAAR</name>
<dbReference type="EMBL" id="CP111014">
    <property type="protein sequence ID" value="WAQ99173.1"/>
    <property type="molecule type" value="Genomic_DNA"/>
</dbReference>
<evidence type="ECO:0000256" key="1">
    <source>
        <dbReference type="SAM" id="MobiDB-lite"/>
    </source>
</evidence>
<keyword evidence="3" id="KW-1185">Reference proteome</keyword>
<gene>
    <name evidence="2" type="ORF">MAR_023546</name>
</gene>
<sequence length="507" mass="57056">MGSGASAAFTGETYGEMQNPNQGTKKDNALICAAIDFGTTYSGYAFSFYNSPDKIHTHYWPPGQMTKTPTVVLLEPSGNFHSFGMVAMDKYKELLDKQEHKEWYLFERFKMKLYEKGSAGIPEDMLSLALEPEAASLDCRDLLGEAAKYVGYRYMVLDLGGGTADITAHEVADDGNLTELHPPTGGDFGGTKVDIKFDQLMSRIFGETVLKRFKQEYMQDYWELMLDLERKKKMFNGTGKMILHQPVTLTELFSDITGSTIEETILKTPFKNKVQFKLGKIYIAEDIARQLFDDALKNICEATSGIMQKVEKIEKIILVGGFSESPYLEMVMREKFNDLVDFPKEPSGAVLRGAVRFGQKPTTISTRVCPYTYGIARMVNFKSFHPPTKKVTIGGIEYCDNVFNIHISKGTKVSVENKHLATEHKYYRPLHEMTQTSIEVYASDKPDPEFVDEPGCRQIGLAVVDIDPTGDMGSRIWVKLIFGGTELELVVRDEKSRKISNAVFKLF</sequence>
<dbReference type="InterPro" id="IPR043129">
    <property type="entry name" value="ATPase_NBD"/>
</dbReference>
<dbReference type="Gene3D" id="3.90.640.10">
    <property type="entry name" value="Actin, Chain A, domain 4"/>
    <property type="match status" value="1"/>
</dbReference>
<dbReference type="Proteomes" id="UP001164746">
    <property type="component" value="Chromosome 3"/>
</dbReference>
<dbReference type="PANTHER" id="PTHR14187:SF5">
    <property type="entry name" value="HEAT SHOCK 70 KDA PROTEIN 12A"/>
    <property type="match status" value="1"/>
</dbReference>
<reference evidence="2" key="1">
    <citation type="submission" date="2022-11" db="EMBL/GenBank/DDBJ databases">
        <title>Centuries of genome instability and evolution in soft-shell clam transmissible cancer (bioRxiv).</title>
        <authorList>
            <person name="Hart S.F.M."/>
            <person name="Yonemitsu M.A."/>
            <person name="Giersch R.M."/>
            <person name="Beal B.F."/>
            <person name="Arriagada G."/>
            <person name="Davis B.W."/>
            <person name="Ostrander E.A."/>
            <person name="Goff S.P."/>
            <person name="Metzger M.J."/>
        </authorList>
    </citation>
    <scope>NUCLEOTIDE SEQUENCE</scope>
    <source>
        <strain evidence="2">MELC-2E11</strain>
        <tissue evidence="2">Siphon/mantle</tissue>
    </source>
</reference>
<proteinExistence type="predicted"/>
<dbReference type="CDD" id="cd10229">
    <property type="entry name" value="ASKHA_NBD_HSP70_HSPA12"/>
    <property type="match status" value="1"/>
</dbReference>
<evidence type="ECO:0000313" key="3">
    <source>
        <dbReference type="Proteomes" id="UP001164746"/>
    </source>
</evidence>
<protein>
    <submittedName>
        <fullName evidence="2">HS12B-like protein</fullName>
    </submittedName>
</protein>
<evidence type="ECO:0000313" key="2">
    <source>
        <dbReference type="EMBL" id="WAQ99173.1"/>
    </source>
</evidence>